<dbReference type="PANTHER" id="PTHR48064">
    <property type="entry name" value="OS01G0750400 PROTEIN"/>
    <property type="match status" value="1"/>
</dbReference>
<dbReference type="SUPFAM" id="SSF52058">
    <property type="entry name" value="L domain-like"/>
    <property type="match status" value="1"/>
</dbReference>
<dbReference type="OrthoDB" id="676979at2759"/>
<keyword evidence="4" id="KW-1185">Reference proteome</keyword>
<dbReference type="InterPro" id="IPR032675">
    <property type="entry name" value="LRR_dom_sf"/>
</dbReference>
<name>A0A9N8DWR0_9STRA</name>
<keyword evidence="1" id="KW-0433">Leucine-rich repeat</keyword>
<organism evidence="3 4">
    <name type="scientific">Seminavis robusta</name>
    <dbReference type="NCBI Taxonomy" id="568900"/>
    <lineage>
        <taxon>Eukaryota</taxon>
        <taxon>Sar</taxon>
        <taxon>Stramenopiles</taxon>
        <taxon>Ochrophyta</taxon>
        <taxon>Bacillariophyta</taxon>
        <taxon>Bacillariophyceae</taxon>
        <taxon>Bacillariophycidae</taxon>
        <taxon>Naviculales</taxon>
        <taxon>Naviculaceae</taxon>
        <taxon>Seminavis</taxon>
    </lineage>
</organism>
<dbReference type="InterPro" id="IPR001611">
    <property type="entry name" value="Leu-rich_rpt"/>
</dbReference>
<dbReference type="SMART" id="SM00369">
    <property type="entry name" value="LRR_TYP"/>
    <property type="match status" value="3"/>
</dbReference>
<evidence type="ECO:0000313" key="4">
    <source>
        <dbReference type="Proteomes" id="UP001153069"/>
    </source>
</evidence>
<dbReference type="Proteomes" id="UP001153069">
    <property type="component" value="Unassembled WGS sequence"/>
</dbReference>
<reference evidence="3" key="1">
    <citation type="submission" date="2020-06" db="EMBL/GenBank/DDBJ databases">
        <authorList>
            <consortium name="Plant Systems Biology data submission"/>
        </authorList>
    </citation>
    <scope>NUCLEOTIDE SEQUENCE</scope>
    <source>
        <strain evidence="3">D6</strain>
    </source>
</reference>
<dbReference type="Gene3D" id="3.80.10.10">
    <property type="entry name" value="Ribonuclease Inhibitor"/>
    <property type="match status" value="3"/>
</dbReference>
<dbReference type="PANTHER" id="PTHR48064:SF6">
    <property type="entry name" value="RECEPTOR-LIKE PROTEIN KINASE 2"/>
    <property type="match status" value="1"/>
</dbReference>
<dbReference type="InterPro" id="IPR003591">
    <property type="entry name" value="Leu-rich_rpt_typical-subtyp"/>
</dbReference>
<evidence type="ECO:0000256" key="2">
    <source>
        <dbReference type="ARBA" id="ARBA00022737"/>
    </source>
</evidence>
<dbReference type="FunFam" id="3.80.10.10:FF:000041">
    <property type="entry name" value="LRR receptor-like serine/threonine-protein kinase ERECTA"/>
    <property type="match status" value="1"/>
</dbReference>
<dbReference type="EMBL" id="CAICTM010000337">
    <property type="protein sequence ID" value="CAB9508231.1"/>
    <property type="molecule type" value="Genomic_DNA"/>
</dbReference>
<dbReference type="AlphaFoldDB" id="A0A9N8DWR0"/>
<evidence type="ECO:0000256" key="1">
    <source>
        <dbReference type="ARBA" id="ARBA00022614"/>
    </source>
</evidence>
<accession>A0A9N8DWR0</accession>
<dbReference type="Pfam" id="PF00560">
    <property type="entry name" value="LRR_1"/>
    <property type="match status" value="6"/>
</dbReference>
<evidence type="ECO:0000313" key="3">
    <source>
        <dbReference type="EMBL" id="CAB9508231.1"/>
    </source>
</evidence>
<protein>
    <submittedName>
        <fullName evidence="3">Leucine Rich Repeat</fullName>
    </submittedName>
</protein>
<sequence>MAPTTTRDVVEAPKIEIALTIILGRDYLEHVAEETGNDYLDDKLAEFLLETRRKALDWIVNQDPLQLRYDSPNLVQRFLLVLFYYQTTRHKPWKECNPAASPQPSATSGFCYEPAFYTGEATSNIWGDQWLSASHECQWAGITCETVQSVDRTVAELRLFRNDLNGPLPWEITRLPQLRILGLSSNMLTGVLPPRLLSKRAGVALKSLDLSWNQFSGTIPTQWVPSFLEGNGKLTSLRLQRNTLTGRIPSELGLLPLKDIILTRNTLTGSIPQEILNQTSLRRLYLGKNDLTGTFPSEIGLLTNLEYLYLNHTHMSGSLPSEIGLANQLLEMILSNTNMQGTLPKELYTGLNKLEFLYLDGCNFTGTISPSLGLLTHLISLDVSNNHFHGTIPNEIVALTNLAQLVVNGNQITGTIPISFCRNLAYLEHGRFEVAFVADCLPSTETGVPAIQCASDCCTVCCDQTGVCLST</sequence>
<keyword evidence="2" id="KW-0677">Repeat</keyword>
<proteinExistence type="predicted"/>
<gene>
    <name evidence="3" type="ORF">SEMRO_338_G120920.1</name>
</gene>
<comment type="caution">
    <text evidence="3">The sequence shown here is derived from an EMBL/GenBank/DDBJ whole genome shotgun (WGS) entry which is preliminary data.</text>
</comment>
<dbReference type="InterPro" id="IPR053038">
    <property type="entry name" value="RLP_Defense"/>
</dbReference>